<organism evidence="11">
    <name type="scientific">Strawberry vein banding virus</name>
    <dbReference type="NCBI Taxonomy" id="47903"/>
    <lineage>
        <taxon>Viruses</taxon>
        <taxon>Riboviria</taxon>
        <taxon>Pararnavirae</taxon>
        <taxon>Artverviricota</taxon>
        <taxon>Revtraviricetes</taxon>
        <taxon>Ortervirales</taxon>
        <taxon>Caulimoviridae</taxon>
        <taxon>Caulimovirus</taxon>
        <taxon>Caulimovirus venafragariae</taxon>
    </lineage>
</organism>
<evidence type="ECO:0000313" key="11">
    <source>
        <dbReference type="EMBL" id="AKB94067.1"/>
    </source>
</evidence>
<feature type="region of interest" description="Disordered" evidence="10">
    <location>
        <begin position="299"/>
        <end position="329"/>
    </location>
</feature>
<keyword evidence="5" id="KW-0916">Viral movement protein</keyword>
<reference evidence="13" key="3">
    <citation type="submission" date="2016-08" db="EMBL/GenBank/DDBJ databases">
        <title>Characterization and Complete Nucleotide Sequence of Strawberry vein banding virus in Anhui, China.</title>
        <authorList>
            <person name="Jiang X."/>
            <person name="Hu Y."/>
            <person name="Feng M."/>
            <person name="Jiang T."/>
        </authorList>
    </citation>
    <scope>NUCLEOTIDE SEQUENCE</scope>
    <source>
        <strain evidence="13">SVBV-AH</strain>
    </source>
</reference>
<dbReference type="Pfam" id="PF01107">
    <property type="entry name" value="MP"/>
    <property type="match status" value="1"/>
</dbReference>
<dbReference type="EMBL" id="KP311681">
    <property type="protein sequence ID" value="AKB94067.1"/>
    <property type="molecule type" value="Genomic_DNA"/>
</dbReference>
<accession>A0A0E3SXU0</accession>
<dbReference type="PANTHER" id="PTHR47599">
    <property type="entry name" value="CELL-TO-CELL MOVEMENT PROTEIN"/>
    <property type="match status" value="1"/>
</dbReference>
<keyword evidence="4" id="KW-0813">Transport</keyword>
<dbReference type="PANTHER" id="PTHR47599:SF3">
    <property type="entry name" value="CELL-TO-CELL MOVEMENT PROTEIN"/>
    <property type="match status" value="1"/>
</dbReference>
<proteinExistence type="inferred from homology"/>
<protein>
    <recommendedName>
        <fullName evidence="3">Movement protein</fullName>
    </recommendedName>
    <alternativeName>
        <fullName evidence="9">Cell-to-cell transport protein</fullName>
    </alternativeName>
</protein>
<comment type="function">
    <text evidence="8">Transports viral genome to neighboring plant cells directly through plasmosdesmata, without any budding. The movement protein allows efficient cell to cell propagation, by bypassing the host cell wall barrier. Acts by forming tubules structures that increase the size exclusion limit (SEL) of plasmodesmata, thereby allowing viral ribonucleocapsids to spread directly to neighboring cells.</text>
</comment>
<evidence type="ECO:0000256" key="5">
    <source>
        <dbReference type="ARBA" id="ARBA00023031"/>
    </source>
</evidence>
<keyword evidence="7" id="KW-1031">Host cell junction</keyword>
<name>A0A0E3SXU0_9VIRU</name>
<reference evidence="12" key="2">
    <citation type="submission" date="2015-07" db="EMBL/GenBank/DDBJ databases">
        <authorList>
            <person name="Noorani M."/>
        </authorList>
    </citation>
    <scope>NUCLEOTIDE SEQUENCE</scope>
    <source>
        <strain evidence="12">BJ1</strain>
    </source>
</reference>
<dbReference type="EMBL" id="KT250632">
    <property type="protein sequence ID" value="ANS54264.1"/>
    <property type="molecule type" value="Genomic_DNA"/>
</dbReference>
<evidence type="ECO:0000256" key="8">
    <source>
        <dbReference type="ARBA" id="ARBA00024940"/>
    </source>
</evidence>
<comment type="subcellular location">
    <subcellularLocation>
        <location evidence="1">Host cell junction</location>
        <location evidence="1">Host plasmodesma</location>
    </subcellularLocation>
</comment>
<reference evidence="11" key="1">
    <citation type="submission" date="2014-12" db="EMBL/GenBank/DDBJ databases">
        <title>Characterization and Complete Nucleotide Sequence of Strawberry vein banding virus in Shenyang, China.</title>
        <authorList>
            <person name="Zhang H.P."/>
            <person name="Chen J."/>
            <person name="He Z.L."/>
            <person name="Feng M.F."/>
            <person name="Pan Y."/>
            <person name="Xia W.W."/>
            <person name="Shan W.S."/>
            <person name="Jiang T."/>
        </authorList>
    </citation>
    <scope>NUCLEOTIDE SEQUENCE</scope>
    <source>
        <strain evidence="11">Shenyang</strain>
    </source>
</reference>
<dbReference type="InterPro" id="IPR051596">
    <property type="entry name" value="Caulimoviridae_Movement"/>
</dbReference>
<evidence type="ECO:0000256" key="9">
    <source>
        <dbReference type="ARBA" id="ARBA00030527"/>
    </source>
</evidence>
<evidence type="ECO:0000256" key="1">
    <source>
        <dbReference type="ARBA" id="ARBA00004621"/>
    </source>
</evidence>
<comment type="similarity">
    <text evidence="2">Belongs to the caulimoviridae movement protein family.</text>
</comment>
<evidence type="ECO:0000256" key="4">
    <source>
        <dbReference type="ARBA" id="ARBA00022448"/>
    </source>
</evidence>
<feature type="compositionally biased region" description="Polar residues" evidence="10">
    <location>
        <begin position="320"/>
        <end position="329"/>
    </location>
</feature>
<dbReference type="EMBL" id="KX787430">
    <property type="protein sequence ID" value="ARO77046.1"/>
    <property type="molecule type" value="Genomic_DNA"/>
</dbReference>
<evidence type="ECO:0000256" key="6">
    <source>
        <dbReference type="ARBA" id="ARBA00023054"/>
    </source>
</evidence>
<sequence>MSEEEIRMDQPQEGQDEYIFEEEGTYAHDVAIDSSLLGQIEKKDLELSTEEVFKSPSLWKKFLKARKNICVACVSTREYPIEITQANGLTEIPFFNREEIESKKRVLKPEDRKKIDFIHIGSIRIMIKSTFRTGIDAPISVALLDRRMTTARDAVFGGMKGNLSYGKLIFTCNPKIGVSLRDPRIDKILTLAHFFERESLMHLGNHPYTISYKLGYVLSNSHHSLEFRPKEPICIDDLFSAVGRISQAPVQEISPLENYWTMHLGNTSRRMLGERPRMIVIEDDEEQTPHDRQLQERALARSQSRMLGLRPTEDLRTTSRRINSLAHQL</sequence>
<evidence type="ECO:0000313" key="13">
    <source>
        <dbReference type="EMBL" id="ARO77046.1"/>
    </source>
</evidence>
<gene>
    <name evidence="11" type="primary">ORF I</name>
    <name evidence="13" type="synonym">ORFI</name>
</gene>
<keyword evidence="6" id="KW-0175">Coiled coil</keyword>
<evidence type="ECO:0000313" key="12">
    <source>
        <dbReference type="EMBL" id="ANS54264.1"/>
    </source>
</evidence>
<evidence type="ECO:0000256" key="10">
    <source>
        <dbReference type="SAM" id="MobiDB-lite"/>
    </source>
</evidence>
<evidence type="ECO:0000256" key="3">
    <source>
        <dbReference type="ARBA" id="ARBA00014660"/>
    </source>
</evidence>
<dbReference type="GO" id="GO:0044219">
    <property type="term" value="C:host cell plasmodesma"/>
    <property type="evidence" value="ECO:0007669"/>
    <property type="project" value="UniProtKB-SubCell"/>
</dbReference>
<evidence type="ECO:0000256" key="7">
    <source>
        <dbReference type="ARBA" id="ARBA00023081"/>
    </source>
</evidence>
<dbReference type="GO" id="GO:0046740">
    <property type="term" value="P:transport of virus in host, cell to cell"/>
    <property type="evidence" value="ECO:0007669"/>
    <property type="project" value="UniProtKB-KW"/>
</dbReference>
<evidence type="ECO:0000256" key="2">
    <source>
        <dbReference type="ARBA" id="ARBA00009255"/>
    </source>
</evidence>
<dbReference type="InterPro" id="IPR028919">
    <property type="entry name" value="Viral_movement"/>
</dbReference>